<name>A0A7W7D4S1_9ACTN</name>
<keyword evidence="7" id="KW-1185">Reference proteome</keyword>
<dbReference type="EMBL" id="JACHND010000001">
    <property type="protein sequence ID" value="MBB4700292.1"/>
    <property type="molecule type" value="Genomic_DNA"/>
</dbReference>
<accession>A0A7W7D4S1</accession>
<dbReference type="RefSeq" id="WP_184878356.1">
    <property type="nucleotide sequence ID" value="NZ_BOOV01000030.1"/>
</dbReference>
<dbReference type="PANTHER" id="PTHR11941:SF54">
    <property type="entry name" value="ENOYL-COA HYDRATASE, MITOCHONDRIAL"/>
    <property type="match status" value="1"/>
</dbReference>
<dbReference type="GO" id="GO:0004300">
    <property type="term" value="F:enoyl-CoA hydratase activity"/>
    <property type="evidence" value="ECO:0007669"/>
    <property type="project" value="UniProtKB-EC"/>
</dbReference>
<dbReference type="AlphaFoldDB" id="A0A7W7D4S1"/>
<dbReference type="GO" id="GO:0006635">
    <property type="term" value="P:fatty acid beta-oxidation"/>
    <property type="evidence" value="ECO:0007669"/>
    <property type="project" value="TreeGrafter"/>
</dbReference>
<sequence length="252" mass="27112">MAVVEIEKPRDGVAIVRLNRPEVRNALNTEVRELLAEAIDTLNTDDDIGAIVLTGGDTVFAVGADLSEQAERDVVGAIRAYTHQAFWYSAKPVIAAVNGDAFGGGNEFILQCDFVIAAENARFAQTEVTIGLVPGGGATQRLPRTIGRQNALYALLTGTPMSAADAHRLGYVSEVVEGDAIDRAVELAALIASRPRLAVRQIKEVVRLGLDTSFEAGIALERRGYQLMFGTKDLREGFASVREGRRPKFTGD</sequence>
<evidence type="ECO:0000256" key="5">
    <source>
        <dbReference type="RuleBase" id="RU003707"/>
    </source>
</evidence>
<gene>
    <name evidence="6" type="ORF">BJ982_001836</name>
</gene>
<evidence type="ECO:0000256" key="2">
    <source>
        <dbReference type="ARBA" id="ARBA00023239"/>
    </source>
</evidence>
<evidence type="ECO:0000256" key="3">
    <source>
        <dbReference type="ARBA" id="ARBA00023709"/>
    </source>
</evidence>
<evidence type="ECO:0000256" key="4">
    <source>
        <dbReference type="ARBA" id="ARBA00023717"/>
    </source>
</evidence>
<dbReference type="Pfam" id="PF00378">
    <property type="entry name" value="ECH_1"/>
    <property type="match status" value="1"/>
</dbReference>
<dbReference type="InterPro" id="IPR014748">
    <property type="entry name" value="Enoyl-CoA_hydra_C"/>
</dbReference>
<dbReference type="InterPro" id="IPR001753">
    <property type="entry name" value="Enoyl-CoA_hydra/iso"/>
</dbReference>
<comment type="similarity">
    <text evidence="1 5">Belongs to the enoyl-CoA hydratase/isomerase family.</text>
</comment>
<dbReference type="InterPro" id="IPR029045">
    <property type="entry name" value="ClpP/crotonase-like_dom_sf"/>
</dbReference>
<dbReference type="CDD" id="cd06558">
    <property type="entry name" value="crotonase-like"/>
    <property type="match status" value="1"/>
</dbReference>
<evidence type="ECO:0000313" key="7">
    <source>
        <dbReference type="Proteomes" id="UP000542210"/>
    </source>
</evidence>
<comment type="catalytic activity">
    <reaction evidence="3">
        <text>a (3S)-3-hydroxyacyl-CoA = a (2E)-enoyl-CoA + H2O</text>
        <dbReference type="Rhea" id="RHEA:16105"/>
        <dbReference type="ChEBI" id="CHEBI:15377"/>
        <dbReference type="ChEBI" id="CHEBI:57318"/>
        <dbReference type="ChEBI" id="CHEBI:58856"/>
        <dbReference type="EC" id="4.2.1.17"/>
    </reaction>
</comment>
<protein>
    <submittedName>
        <fullName evidence="6">Enoyl-CoA hydratase/carnithine racemase</fullName>
    </submittedName>
</protein>
<evidence type="ECO:0000313" key="6">
    <source>
        <dbReference type="EMBL" id="MBB4700292.1"/>
    </source>
</evidence>
<proteinExistence type="inferred from homology"/>
<comment type="caution">
    <text evidence="6">The sequence shown here is derived from an EMBL/GenBank/DDBJ whole genome shotgun (WGS) entry which is preliminary data.</text>
</comment>
<comment type="catalytic activity">
    <reaction evidence="4">
        <text>a 4-saturated-(3S)-3-hydroxyacyl-CoA = a (3E)-enoyl-CoA + H2O</text>
        <dbReference type="Rhea" id="RHEA:20724"/>
        <dbReference type="ChEBI" id="CHEBI:15377"/>
        <dbReference type="ChEBI" id="CHEBI:58521"/>
        <dbReference type="ChEBI" id="CHEBI:137480"/>
        <dbReference type="EC" id="4.2.1.17"/>
    </reaction>
</comment>
<dbReference type="PROSITE" id="PS00166">
    <property type="entry name" value="ENOYL_COA_HYDRATASE"/>
    <property type="match status" value="1"/>
</dbReference>
<dbReference type="Proteomes" id="UP000542210">
    <property type="component" value="Unassembled WGS sequence"/>
</dbReference>
<dbReference type="SUPFAM" id="SSF52096">
    <property type="entry name" value="ClpP/crotonase"/>
    <property type="match status" value="1"/>
</dbReference>
<dbReference type="InterPro" id="IPR018376">
    <property type="entry name" value="Enoyl-CoA_hyd/isom_CS"/>
</dbReference>
<evidence type="ECO:0000256" key="1">
    <source>
        <dbReference type="ARBA" id="ARBA00005254"/>
    </source>
</evidence>
<organism evidence="6 7">
    <name type="scientific">Sphaerisporangium siamense</name>
    <dbReference type="NCBI Taxonomy" id="795645"/>
    <lineage>
        <taxon>Bacteria</taxon>
        <taxon>Bacillati</taxon>
        <taxon>Actinomycetota</taxon>
        <taxon>Actinomycetes</taxon>
        <taxon>Streptosporangiales</taxon>
        <taxon>Streptosporangiaceae</taxon>
        <taxon>Sphaerisporangium</taxon>
    </lineage>
</organism>
<dbReference type="Gene3D" id="3.90.226.10">
    <property type="entry name" value="2-enoyl-CoA Hydratase, Chain A, domain 1"/>
    <property type="match status" value="1"/>
</dbReference>
<keyword evidence="2" id="KW-0456">Lyase</keyword>
<reference evidence="6 7" key="1">
    <citation type="submission" date="2020-08" db="EMBL/GenBank/DDBJ databases">
        <title>Sequencing the genomes of 1000 actinobacteria strains.</title>
        <authorList>
            <person name="Klenk H.-P."/>
        </authorList>
    </citation>
    <scope>NUCLEOTIDE SEQUENCE [LARGE SCALE GENOMIC DNA]</scope>
    <source>
        <strain evidence="6 7">DSM 45784</strain>
    </source>
</reference>
<dbReference type="Gene3D" id="1.10.12.10">
    <property type="entry name" value="Lyase 2-enoyl-coa Hydratase, Chain A, domain 2"/>
    <property type="match status" value="1"/>
</dbReference>
<dbReference type="PANTHER" id="PTHR11941">
    <property type="entry name" value="ENOYL-COA HYDRATASE-RELATED"/>
    <property type="match status" value="1"/>
</dbReference>